<dbReference type="OrthoDB" id="425602at2759"/>
<feature type="signal peptide" evidence="5">
    <location>
        <begin position="1"/>
        <end position="24"/>
    </location>
</feature>
<dbReference type="Gene3D" id="3.40.50.300">
    <property type="entry name" value="P-loop containing nucleotide triphosphate hydrolases"/>
    <property type="match status" value="1"/>
</dbReference>
<dbReference type="SUPFAM" id="SSF51294">
    <property type="entry name" value="Hedgehog/intein (Hint) domain"/>
    <property type="match status" value="1"/>
</dbReference>
<keyword evidence="3 5" id="KW-0732">Signal</keyword>
<feature type="region of interest" description="Disordered" evidence="4">
    <location>
        <begin position="470"/>
        <end position="490"/>
    </location>
</feature>
<dbReference type="SMART" id="SM00306">
    <property type="entry name" value="HintN"/>
    <property type="match status" value="1"/>
</dbReference>
<dbReference type="Pfam" id="PF02223">
    <property type="entry name" value="Thymidylate_kin"/>
    <property type="match status" value="1"/>
</dbReference>
<dbReference type="GO" id="GO:0005634">
    <property type="term" value="C:nucleus"/>
    <property type="evidence" value="ECO:0007669"/>
    <property type="project" value="TreeGrafter"/>
</dbReference>
<organism evidence="7 8">
    <name type="scientific">Porphyra umbilicalis</name>
    <name type="common">Purple laver</name>
    <name type="synonym">Red alga</name>
    <dbReference type="NCBI Taxonomy" id="2786"/>
    <lineage>
        <taxon>Eukaryota</taxon>
        <taxon>Rhodophyta</taxon>
        <taxon>Bangiophyceae</taxon>
        <taxon>Bangiales</taxon>
        <taxon>Bangiaceae</taxon>
        <taxon>Porphyra</taxon>
    </lineage>
</organism>
<dbReference type="SUPFAM" id="SSF52540">
    <property type="entry name" value="P-loop containing nucleoside triphosphate hydrolases"/>
    <property type="match status" value="1"/>
</dbReference>
<keyword evidence="8" id="KW-1185">Reference proteome</keyword>
<feature type="region of interest" description="Disordered" evidence="4">
    <location>
        <begin position="724"/>
        <end position="761"/>
    </location>
</feature>
<dbReference type="PANTHER" id="PTHR10344">
    <property type="entry name" value="THYMIDYLATE KINASE"/>
    <property type="match status" value="1"/>
</dbReference>
<dbReference type="InterPro" id="IPR027417">
    <property type="entry name" value="P-loop_NTPase"/>
</dbReference>
<dbReference type="GO" id="GO:0004798">
    <property type="term" value="F:dTMP kinase activity"/>
    <property type="evidence" value="ECO:0007669"/>
    <property type="project" value="TreeGrafter"/>
</dbReference>
<dbReference type="PRINTS" id="PR00632">
    <property type="entry name" value="SONICHHOG"/>
</dbReference>
<gene>
    <name evidence="7" type="ORF">BU14_0953s0004</name>
</gene>
<dbReference type="InterPro" id="IPR001657">
    <property type="entry name" value="Hedgehog"/>
</dbReference>
<dbReference type="InterPro" id="IPR036844">
    <property type="entry name" value="Hint_dom_sf"/>
</dbReference>
<keyword evidence="2" id="KW-0217">Developmental protein</keyword>
<dbReference type="PANTHER" id="PTHR10344:SF1">
    <property type="entry name" value="THYMIDYLATE KINASE"/>
    <property type="match status" value="1"/>
</dbReference>
<dbReference type="GO" id="GO:0005739">
    <property type="term" value="C:mitochondrion"/>
    <property type="evidence" value="ECO:0007669"/>
    <property type="project" value="TreeGrafter"/>
</dbReference>
<dbReference type="GO" id="GO:0006233">
    <property type="term" value="P:dTDP biosynthetic process"/>
    <property type="evidence" value="ECO:0007669"/>
    <property type="project" value="TreeGrafter"/>
</dbReference>
<feature type="region of interest" description="Disordered" evidence="4">
    <location>
        <begin position="237"/>
        <end position="257"/>
    </location>
</feature>
<dbReference type="Gene3D" id="2.170.16.10">
    <property type="entry name" value="Hedgehog/Intein (Hint) domain"/>
    <property type="match status" value="1"/>
</dbReference>
<sequence>MGHRPTPSLVTALLSAAVVTAVVAASGRPIGATRDLPSTAVRDKGPTPTPSPPIFPPGTYARKATDPDTDAGRRDCPSRLSFNRVTRSAATGISTVTAADAAVDGTACNGTATWNAGAGAGLAATLGALLGGAGTRVAVEGRLGATARDEGAPADAPTAATGGPIFIGGVSGAGTWCGYAATELVGSTLVLSATAAGVPPFSAVGFRAGDWALELFAYNRTSCLYASTATDNAVATATPTPTATATPSATPSSVTGSTSEESCFPAYATAELASGAAVRMDALTVGDVVRVSPSAFSPVIGWSHAAAAARTAYVRVETASAALDVTPGHYLYVYGRGDESGTPPTGADARRRLVAAGAVAVGDRLQVRGALEAVTAVTASVAPSGRYAPHTAAGSIVVDGVTASCYTTAVDPGVAHALLAPVRVAAAAGLRDVLGRRLVGGMPGGWGGTCSAACSRRARWCTECAPWGGGGPRGPDGRRARAQGRGRAAGPRRTAGISFMFLGVDPISGAPATRQNLAGTEPTAIRSARTGHSAPAAPRARRCTPPHLLVPPSRPLPPPYRLCRAAPLARCTPCLSVPHPRRGRRPSPPPPLTMARGAFILFEGGDRTGKTTQARRTVAALVAAGIPVHPPSPLRFPDRTTPTGGLLSAALTPPTGGAPAPPLRVLHLLFSANRWEAAAGLAAALAAGETVVADRYALSGVAYTLAAAAEAADADAAAAAAAAAGGGDGAAPPPPPSPLSPDGGSGGGPPPPDTAWVLGPDAGLPAPDLIVQLTVGGDGGVSARPGWGAEVYETAPMQARVARVFDALWGGPSPACAWGGGAGGRASTARGRWMRSASA</sequence>
<name>A0A1X6NN12_PORUM</name>
<dbReference type="EMBL" id="KV919333">
    <property type="protein sequence ID" value="OSX70011.1"/>
    <property type="molecule type" value="Genomic_DNA"/>
</dbReference>
<dbReference type="GO" id="GO:0004550">
    <property type="term" value="F:nucleoside diphosphate kinase activity"/>
    <property type="evidence" value="ECO:0007669"/>
    <property type="project" value="TreeGrafter"/>
</dbReference>
<dbReference type="GO" id="GO:0016540">
    <property type="term" value="P:protein autoprocessing"/>
    <property type="evidence" value="ECO:0007669"/>
    <property type="project" value="InterPro"/>
</dbReference>
<dbReference type="GO" id="GO:0005829">
    <property type="term" value="C:cytosol"/>
    <property type="evidence" value="ECO:0007669"/>
    <property type="project" value="TreeGrafter"/>
</dbReference>
<dbReference type="CDD" id="cd00081">
    <property type="entry name" value="Hint"/>
    <property type="match status" value="1"/>
</dbReference>
<dbReference type="Proteomes" id="UP000218209">
    <property type="component" value="Unassembled WGS sequence"/>
</dbReference>
<dbReference type="Pfam" id="PF01079">
    <property type="entry name" value="Hint"/>
    <property type="match status" value="1"/>
</dbReference>
<comment type="similarity">
    <text evidence="1">Belongs to the thymidylate kinase family.</text>
</comment>
<evidence type="ECO:0000313" key="8">
    <source>
        <dbReference type="Proteomes" id="UP000218209"/>
    </source>
</evidence>
<evidence type="ECO:0000256" key="1">
    <source>
        <dbReference type="ARBA" id="ARBA00009776"/>
    </source>
</evidence>
<feature type="chain" id="PRO_5012507617" description="Hint domain-containing protein" evidence="5">
    <location>
        <begin position="25"/>
        <end position="839"/>
    </location>
</feature>
<evidence type="ECO:0000313" key="7">
    <source>
        <dbReference type="EMBL" id="OSX70011.1"/>
    </source>
</evidence>
<dbReference type="GO" id="GO:0006235">
    <property type="term" value="P:dTTP biosynthetic process"/>
    <property type="evidence" value="ECO:0007669"/>
    <property type="project" value="TreeGrafter"/>
</dbReference>
<feature type="region of interest" description="Disordered" evidence="4">
    <location>
        <begin position="526"/>
        <end position="551"/>
    </location>
</feature>
<dbReference type="InterPro" id="IPR039430">
    <property type="entry name" value="Thymidylate_kin-like_dom"/>
</dbReference>
<feature type="compositionally biased region" description="Pro residues" evidence="4">
    <location>
        <begin position="47"/>
        <end position="56"/>
    </location>
</feature>
<dbReference type="GO" id="GO:0006227">
    <property type="term" value="P:dUDP biosynthetic process"/>
    <property type="evidence" value="ECO:0007669"/>
    <property type="project" value="TreeGrafter"/>
</dbReference>
<dbReference type="InterPro" id="IPR001767">
    <property type="entry name" value="Hedgehog_Hint"/>
</dbReference>
<feature type="region of interest" description="Disordered" evidence="4">
    <location>
        <begin position="819"/>
        <end position="839"/>
    </location>
</feature>
<evidence type="ECO:0000256" key="3">
    <source>
        <dbReference type="ARBA" id="ARBA00022729"/>
    </source>
</evidence>
<evidence type="ECO:0000256" key="5">
    <source>
        <dbReference type="SAM" id="SignalP"/>
    </source>
</evidence>
<dbReference type="AlphaFoldDB" id="A0A1X6NN12"/>
<feature type="compositionally biased region" description="Basic and acidic residues" evidence="4">
    <location>
        <begin position="63"/>
        <end position="77"/>
    </location>
</feature>
<proteinExistence type="inferred from homology"/>
<reference evidence="7 8" key="1">
    <citation type="submission" date="2017-03" db="EMBL/GenBank/DDBJ databases">
        <title>WGS assembly of Porphyra umbilicalis.</title>
        <authorList>
            <person name="Brawley S.H."/>
            <person name="Blouin N.A."/>
            <person name="Ficko-Blean E."/>
            <person name="Wheeler G.L."/>
            <person name="Lohr M."/>
            <person name="Goodson H.V."/>
            <person name="Jenkins J.W."/>
            <person name="Blaby-Haas C.E."/>
            <person name="Helliwell K.E."/>
            <person name="Chan C."/>
            <person name="Marriage T."/>
            <person name="Bhattacharya D."/>
            <person name="Klein A.S."/>
            <person name="Badis Y."/>
            <person name="Brodie J."/>
            <person name="Cao Y."/>
            <person name="Collen J."/>
            <person name="Dittami S.M."/>
            <person name="Gachon C.M."/>
            <person name="Green B.R."/>
            <person name="Karpowicz S."/>
            <person name="Kim J.W."/>
            <person name="Kudahl U."/>
            <person name="Lin S."/>
            <person name="Michel G."/>
            <person name="Mittag M."/>
            <person name="Olson B.J."/>
            <person name="Pangilinan J."/>
            <person name="Peng Y."/>
            <person name="Qiu H."/>
            <person name="Shu S."/>
            <person name="Singer J.T."/>
            <person name="Smith A.G."/>
            <person name="Sprecher B.N."/>
            <person name="Wagner V."/>
            <person name="Wang W."/>
            <person name="Wang Z.-Y."/>
            <person name="Yan J."/>
            <person name="Yarish C."/>
            <person name="Zoeuner-Riek S."/>
            <person name="Zhuang Y."/>
            <person name="Zou Y."/>
            <person name="Lindquist E.A."/>
            <person name="Grimwood J."/>
            <person name="Barry K."/>
            <person name="Rokhsar D.S."/>
            <person name="Schmutz J."/>
            <person name="Stiller J.W."/>
            <person name="Grossman A.R."/>
            <person name="Prochnik S.E."/>
        </authorList>
    </citation>
    <scope>NUCLEOTIDE SEQUENCE [LARGE SCALE GENOMIC DNA]</scope>
    <source>
        <strain evidence="7">4086291</strain>
    </source>
</reference>
<evidence type="ECO:0000259" key="6">
    <source>
        <dbReference type="SMART" id="SM00306"/>
    </source>
</evidence>
<dbReference type="GO" id="GO:0007267">
    <property type="term" value="P:cell-cell signaling"/>
    <property type="evidence" value="ECO:0007669"/>
    <property type="project" value="InterPro"/>
</dbReference>
<protein>
    <recommendedName>
        <fullName evidence="6">Hint domain-containing protein</fullName>
    </recommendedName>
</protein>
<feature type="region of interest" description="Disordered" evidence="4">
    <location>
        <begin position="30"/>
        <end position="78"/>
    </location>
</feature>
<feature type="domain" description="Hint" evidence="6">
    <location>
        <begin position="261"/>
        <end position="369"/>
    </location>
</feature>
<evidence type="ECO:0000256" key="4">
    <source>
        <dbReference type="SAM" id="MobiDB-lite"/>
    </source>
</evidence>
<accession>A0A1X6NN12</accession>
<dbReference type="InterPro" id="IPR003587">
    <property type="entry name" value="Hint_dom_N"/>
</dbReference>
<evidence type="ECO:0000256" key="2">
    <source>
        <dbReference type="ARBA" id="ARBA00022473"/>
    </source>
</evidence>